<name>A0A2H1VKP8_SPOFR</name>
<evidence type="ECO:0000313" key="1">
    <source>
        <dbReference type="EMBL" id="SOQ41371.1"/>
    </source>
</evidence>
<sequence length="78" mass="8795">MVAKSIHKYCTQLDSNINIHIIQKQAAIHTTTILNHFEKNQNFQGLSNPICNVGTMGSCDTLFLMVIPRKPITREVIT</sequence>
<gene>
    <name evidence="1" type="ORF">SFRICE_040227</name>
</gene>
<organism evidence="1">
    <name type="scientific">Spodoptera frugiperda</name>
    <name type="common">Fall armyworm</name>
    <dbReference type="NCBI Taxonomy" id="7108"/>
    <lineage>
        <taxon>Eukaryota</taxon>
        <taxon>Metazoa</taxon>
        <taxon>Ecdysozoa</taxon>
        <taxon>Arthropoda</taxon>
        <taxon>Hexapoda</taxon>
        <taxon>Insecta</taxon>
        <taxon>Pterygota</taxon>
        <taxon>Neoptera</taxon>
        <taxon>Endopterygota</taxon>
        <taxon>Lepidoptera</taxon>
        <taxon>Glossata</taxon>
        <taxon>Ditrysia</taxon>
        <taxon>Noctuoidea</taxon>
        <taxon>Noctuidae</taxon>
        <taxon>Amphipyrinae</taxon>
        <taxon>Spodoptera</taxon>
    </lineage>
</organism>
<proteinExistence type="predicted"/>
<accession>A0A2H1VKP8</accession>
<protein>
    <submittedName>
        <fullName evidence="1">SFRICE_040227</fullName>
    </submittedName>
</protein>
<dbReference type="AlphaFoldDB" id="A0A2H1VKP8"/>
<dbReference type="EMBL" id="ODYU01003068">
    <property type="protein sequence ID" value="SOQ41371.1"/>
    <property type="molecule type" value="Genomic_DNA"/>
</dbReference>
<reference evidence="1" key="1">
    <citation type="submission" date="2016-07" db="EMBL/GenBank/DDBJ databases">
        <authorList>
            <person name="Bretaudeau A."/>
        </authorList>
    </citation>
    <scope>NUCLEOTIDE SEQUENCE</scope>
    <source>
        <strain evidence="1">Rice</strain>
        <tissue evidence="1">Whole body</tissue>
    </source>
</reference>